<keyword evidence="3" id="KW-0238">DNA-binding</keyword>
<dbReference type="GO" id="GO:0007064">
    <property type="term" value="P:mitotic sister chromatid cohesion"/>
    <property type="evidence" value="ECO:0007669"/>
    <property type="project" value="InterPro"/>
</dbReference>
<dbReference type="PANTHER" id="PTHR28605">
    <property type="entry name" value="CTF8, CHROMOSOME TRANSMISSION FIDELITY FACTOR 8 HOMOLOG (S. CEREVISIAE)"/>
    <property type="match status" value="1"/>
</dbReference>
<name>A0AAV5QMS3_9ASCO</name>
<sequence>MPSIEINTQCIEPSQVEGLPPFIRLPEGLVMIELQGTINKPTKVPAHYDEDKEDFIKTKSGHDAVKIGKLRYDFNDPSAKKVELLIGTSQKLIGSIKKLDKPMGILQFPKMDNHSNISDRQYLKTQQVQVVEIIRHKLVFTNRPVPLMDD</sequence>
<evidence type="ECO:0000256" key="6">
    <source>
        <dbReference type="ARBA" id="ARBA00038447"/>
    </source>
</evidence>
<evidence type="ECO:0000313" key="7">
    <source>
        <dbReference type="EMBL" id="GMM35944.1"/>
    </source>
</evidence>
<dbReference type="GO" id="GO:0003677">
    <property type="term" value="F:DNA binding"/>
    <property type="evidence" value="ECO:0007669"/>
    <property type="project" value="UniProtKB-KW"/>
</dbReference>
<comment type="similarity">
    <text evidence="6">Belongs to the CTF8 family.</text>
</comment>
<keyword evidence="2" id="KW-0235">DNA replication</keyword>
<dbReference type="EMBL" id="BTFZ01000011">
    <property type="protein sequence ID" value="GMM35944.1"/>
    <property type="molecule type" value="Genomic_DNA"/>
</dbReference>
<dbReference type="Pfam" id="PF09696">
    <property type="entry name" value="Ctf8"/>
    <property type="match status" value="1"/>
</dbReference>
<dbReference type="GO" id="GO:0031390">
    <property type="term" value="C:Ctf18 RFC-like complex"/>
    <property type="evidence" value="ECO:0007669"/>
    <property type="project" value="InterPro"/>
</dbReference>
<keyword evidence="5" id="KW-0131">Cell cycle</keyword>
<reference evidence="7 8" key="1">
    <citation type="journal article" date="2023" name="Elife">
        <title>Identification of key yeast species and microbe-microbe interactions impacting larval growth of Drosophila in the wild.</title>
        <authorList>
            <person name="Mure A."/>
            <person name="Sugiura Y."/>
            <person name="Maeda R."/>
            <person name="Honda K."/>
            <person name="Sakurai N."/>
            <person name="Takahashi Y."/>
            <person name="Watada M."/>
            <person name="Katoh T."/>
            <person name="Gotoh A."/>
            <person name="Gotoh Y."/>
            <person name="Taniguchi I."/>
            <person name="Nakamura K."/>
            <person name="Hayashi T."/>
            <person name="Katayama T."/>
            <person name="Uemura T."/>
            <person name="Hattori Y."/>
        </authorList>
    </citation>
    <scope>NUCLEOTIDE SEQUENCE [LARGE SCALE GENOMIC DNA]</scope>
    <source>
        <strain evidence="7 8">SC-9</strain>
    </source>
</reference>
<evidence type="ECO:0000256" key="3">
    <source>
        <dbReference type="ARBA" id="ARBA00023125"/>
    </source>
</evidence>
<organism evidence="7 8">
    <name type="scientific">Saccharomycopsis crataegensis</name>
    <dbReference type="NCBI Taxonomy" id="43959"/>
    <lineage>
        <taxon>Eukaryota</taxon>
        <taxon>Fungi</taxon>
        <taxon>Dikarya</taxon>
        <taxon>Ascomycota</taxon>
        <taxon>Saccharomycotina</taxon>
        <taxon>Saccharomycetes</taxon>
        <taxon>Saccharomycopsidaceae</taxon>
        <taxon>Saccharomycopsis</taxon>
    </lineage>
</organism>
<dbReference type="Proteomes" id="UP001360560">
    <property type="component" value="Unassembled WGS sequence"/>
</dbReference>
<keyword evidence="4" id="KW-0539">Nucleus</keyword>
<accession>A0AAV5QMS3</accession>
<evidence type="ECO:0000256" key="4">
    <source>
        <dbReference type="ARBA" id="ARBA00023242"/>
    </source>
</evidence>
<dbReference type="GO" id="GO:0006260">
    <property type="term" value="P:DNA replication"/>
    <property type="evidence" value="ECO:0007669"/>
    <property type="project" value="UniProtKB-KW"/>
</dbReference>
<dbReference type="PANTHER" id="PTHR28605:SF1">
    <property type="entry name" value="CHROMOSOME TRANSMISSION FIDELITY FACTOR 8"/>
    <property type="match status" value="1"/>
</dbReference>
<keyword evidence="8" id="KW-1185">Reference proteome</keyword>
<evidence type="ECO:0000256" key="1">
    <source>
        <dbReference type="ARBA" id="ARBA00004123"/>
    </source>
</evidence>
<dbReference type="GeneID" id="90073919"/>
<dbReference type="RefSeq" id="XP_064852940.1">
    <property type="nucleotide sequence ID" value="XM_064996868.1"/>
</dbReference>
<comment type="subcellular location">
    <subcellularLocation>
        <location evidence="1">Nucleus</location>
    </subcellularLocation>
</comment>
<proteinExistence type="inferred from homology"/>
<evidence type="ECO:0000256" key="2">
    <source>
        <dbReference type="ARBA" id="ARBA00022705"/>
    </source>
</evidence>
<evidence type="ECO:0000256" key="5">
    <source>
        <dbReference type="ARBA" id="ARBA00023306"/>
    </source>
</evidence>
<comment type="caution">
    <text evidence="7">The sequence shown here is derived from an EMBL/GenBank/DDBJ whole genome shotgun (WGS) entry which is preliminary data.</text>
</comment>
<dbReference type="AlphaFoldDB" id="A0AAV5QMS3"/>
<gene>
    <name evidence="7" type="ORF">DASC09_032690</name>
</gene>
<dbReference type="InterPro" id="IPR018607">
    <property type="entry name" value="Ctf8"/>
</dbReference>
<protein>
    <submittedName>
        <fullName evidence="7">Ctf8 protein</fullName>
    </submittedName>
</protein>
<evidence type="ECO:0000313" key="8">
    <source>
        <dbReference type="Proteomes" id="UP001360560"/>
    </source>
</evidence>